<dbReference type="CDD" id="cd20628">
    <property type="entry name" value="CYP4"/>
    <property type="match status" value="1"/>
</dbReference>
<dbReference type="GO" id="GO:0004497">
    <property type="term" value="F:monooxygenase activity"/>
    <property type="evidence" value="ECO:0007669"/>
    <property type="project" value="UniProtKB-KW"/>
</dbReference>
<dbReference type="PANTHER" id="PTHR24291">
    <property type="entry name" value="CYTOCHROME P450 FAMILY 4"/>
    <property type="match status" value="1"/>
</dbReference>
<evidence type="ECO:0000256" key="7">
    <source>
        <dbReference type="RuleBase" id="RU000461"/>
    </source>
</evidence>
<evidence type="ECO:0000256" key="4">
    <source>
        <dbReference type="ARBA" id="ARBA00023004"/>
    </source>
</evidence>
<dbReference type="PROSITE" id="PS00086">
    <property type="entry name" value="CYTOCHROME_P450"/>
    <property type="match status" value="1"/>
</dbReference>
<dbReference type="PANTHER" id="PTHR24291:SF130">
    <property type="entry name" value="CYTOCHROME P450 FAMILY"/>
    <property type="match status" value="1"/>
</dbReference>
<reference evidence="8" key="1">
    <citation type="submission" date="2020-09" db="EMBL/GenBank/DDBJ databases">
        <authorList>
            <person name="Kikuchi T."/>
        </authorList>
    </citation>
    <scope>NUCLEOTIDE SEQUENCE</scope>
    <source>
        <strain evidence="8">SH1</strain>
    </source>
</reference>
<accession>A0A811JWJ0</accession>
<dbReference type="InterPro" id="IPR002401">
    <property type="entry name" value="Cyt_P450_E_grp-I"/>
</dbReference>
<evidence type="ECO:0000256" key="3">
    <source>
        <dbReference type="ARBA" id="ARBA00022617"/>
    </source>
</evidence>
<dbReference type="Proteomes" id="UP000614601">
    <property type="component" value="Unassembled WGS sequence"/>
</dbReference>
<dbReference type="PRINTS" id="PR00463">
    <property type="entry name" value="EP450I"/>
</dbReference>
<keyword evidence="3 6" id="KW-0349">Heme</keyword>
<dbReference type="InterPro" id="IPR001128">
    <property type="entry name" value="Cyt_P450"/>
</dbReference>
<organism evidence="8 9">
    <name type="scientific">Bursaphelenchus okinawaensis</name>
    <dbReference type="NCBI Taxonomy" id="465554"/>
    <lineage>
        <taxon>Eukaryota</taxon>
        <taxon>Metazoa</taxon>
        <taxon>Ecdysozoa</taxon>
        <taxon>Nematoda</taxon>
        <taxon>Chromadorea</taxon>
        <taxon>Rhabditida</taxon>
        <taxon>Tylenchina</taxon>
        <taxon>Tylenchomorpha</taxon>
        <taxon>Aphelenchoidea</taxon>
        <taxon>Aphelenchoididae</taxon>
        <taxon>Bursaphelenchus</taxon>
    </lineage>
</organism>
<dbReference type="InterPro" id="IPR050196">
    <property type="entry name" value="Cytochrome_P450_Monoox"/>
</dbReference>
<keyword evidence="7" id="KW-0560">Oxidoreductase</keyword>
<evidence type="ECO:0000256" key="2">
    <source>
        <dbReference type="ARBA" id="ARBA00010617"/>
    </source>
</evidence>
<dbReference type="InterPro" id="IPR036396">
    <property type="entry name" value="Cyt_P450_sf"/>
</dbReference>
<dbReference type="GO" id="GO:0005506">
    <property type="term" value="F:iron ion binding"/>
    <property type="evidence" value="ECO:0007669"/>
    <property type="project" value="InterPro"/>
</dbReference>
<comment type="caution">
    <text evidence="8">The sequence shown here is derived from an EMBL/GenBank/DDBJ whole genome shotgun (WGS) entry which is preliminary data.</text>
</comment>
<proteinExistence type="inferred from homology"/>
<keyword evidence="9" id="KW-1185">Reference proteome</keyword>
<gene>
    <name evidence="8" type="ORF">BOKJ2_LOCUS2169</name>
</gene>
<dbReference type="PRINTS" id="PR00385">
    <property type="entry name" value="P450"/>
</dbReference>
<comment type="cofactor">
    <cofactor evidence="1 6">
        <name>heme</name>
        <dbReference type="ChEBI" id="CHEBI:30413"/>
    </cofactor>
</comment>
<sequence>MASLFAIAFAVIIIYLLKYVGPSLAKYARHVWMTRNIPGPKANWLFGNILQFPKEAKDYRDYFLGLATAEMAKGNQVLRLWFLNHVFIYPLDSDAVRAITSSTVEINKGETYNFIQRWLGKGLITISNEPRWHKNRKLLTPAFHFGKLDEYIETIDVHSKHLIEVIDRKTSENNQIDLYPLIKLCALDVIIDAAMGCQINALENSEQDYVKAVHKFNHLAYIKVMKPYIAIPLVWNYCGYEADTQKALNVLKNQTKTVVEDRIKQRQEYNDTKPRPDFLDLLLNEYDKGEVSFTEICEEVDTFMFAGHDTTSHGIAWTLWSLACHPDIQETLYEELASNFDDKADLSSIKQKNLKYLDAVIKESLRMFPPVPFVQRELVEDLPMAGYTLPKGAQVTIAPYFMHHNQNVFPNHMDFDPNNFLGNKELESNAYIPFSSGMRNCIGQRLAQYEMKITIAYFVLNFKIEADKFKFHENWPSFEIILQPSQGVPVKIYKR</sequence>
<evidence type="ECO:0000256" key="5">
    <source>
        <dbReference type="ARBA" id="ARBA00023033"/>
    </source>
</evidence>
<feature type="binding site" description="axial binding residue" evidence="6">
    <location>
        <position position="441"/>
    </location>
    <ligand>
        <name>heme</name>
        <dbReference type="ChEBI" id="CHEBI:30413"/>
    </ligand>
    <ligandPart>
        <name>Fe</name>
        <dbReference type="ChEBI" id="CHEBI:18248"/>
    </ligandPart>
</feature>
<dbReference type="EMBL" id="CAJFCW020000001">
    <property type="protein sequence ID" value="CAG9085828.1"/>
    <property type="molecule type" value="Genomic_DNA"/>
</dbReference>
<dbReference type="EMBL" id="CAJFDH010000001">
    <property type="protein sequence ID" value="CAD5207485.1"/>
    <property type="molecule type" value="Genomic_DNA"/>
</dbReference>
<evidence type="ECO:0000313" key="9">
    <source>
        <dbReference type="Proteomes" id="UP000614601"/>
    </source>
</evidence>
<dbReference type="OrthoDB" id="1470350at2759"/>
<evidence type="ECO:0000256" key="6">
    <source>
        <dbReference type="PIRSR" id="PIRSR602401-1"/>
    </source>
</evidence>
<dbReference type="GO" id="GO:0020037">
    <property type="term" value="F:heme binding"/>
    <property type="evidence" value="ECO:0007669"/>
    <property type="project" value="InterPro"/>
</dbReference>
<dbReference type="InterPro" id="IPR017972">
    <property type="entry name" value="Cyt_P450_CS"/>
</dbReference>
<keyword evidence="5 7" id="KW-0503">Monooxygenase</keyword>
<evidence type="ECO:0000313" key="8">
    <source>
        <dbReference type="EMBL" id="CAD5207485.1"/>
    </source>
</evidence>
<comment type="similarity">
    <text evidence="2 7">Belongs to the cytochrome P450 family.</text>
</comment>
<name>A0A811JWJ0_9BILA</name>
<protein>
    <submittedName>
        <fullName evidence="8">Uncharacterized protein</fullName>
    </submittedName>
</protein>
<dbReference type="Proteomes" id="UP000783686">
    <property type="component" value="Unassembled WGS sequence"/>
</dbReference>
<keyword evidence="6 7" id="KW-0479">Metal-binding</keyword>
<dbReference type="AlphaFoldDB" id="A0A811JWJ0"/>
<dbReference type="SUPFAM" id="SSF48264">
    <property type="entry name" value="Cytochrome P450"/>
    <property type="match status" value="1"/>
</dbReference>
<keyword evidence="4 6" id="KW-0408">Iron</keyword>
<evidence type="ECO:0000256" key="1">
    <source>
        <dbReference type="ARBA" id="ARBA00001971"/>
    </source>
</evidence>
<dbReference type="GO" id="GO:0016705">
    <property type="term" value="F:oxidoreductase activity, acting on paired donors, with incorporation or reduction of molecular oxygen"/>
    <property type="evidence" value="ECO:0007669"/>
    <property type="project" value="InterPro"/>
</dbReference>
<dbReference type="Pfam" id="PF00067">
    <property type="entry name" value="p450"/>
    <property type="match status" value="1"/>
</dbReference>
<dbReference type="Gene3D" id="1.10.630.10">
    <property type="entry name" value="Cytochrome P450"/>
    <property type="match status" value="1"/>
</dbReference>